<evidence type="ECO:0000313" key="2">
    <source>
        <dbReference type="Proteomes" id="UP000018291"/>
    </source>
</evidence>
<sequence length="70" mass="7324">MFASAFNVAIRRCNASAHRTLGEMSGRSLATVVPGTWHAKASYSLHAGTKPADAYANPIDVGIRLPRGAG</sequence>
<evidence type="ECO:0000313" key="1">
    <source>
        <dbReference type="EMBL" id="CCM64729.1"/>
    </source>
</evidence>
<keyword evidence="2" id="KW-1185">Reference proteome</keyword>
<reference evidence="1 2" key="1">
    <citation type="journal article" date="2013" name="ISME J.">
        <title>Metabolic model for the filamentous 'Candidatus Microthrix parvicella' based on genomic and metagenomic analyses.</title>
        <authorList>
            <person name="Jon McIlroy S."/>
            <person name="Kristiansen R."/>
            <person name="Albertsen M."/>
            <person name="Michael Karst S."/>
            <person name="Rossetti S."/>
            <person name="Lund Nielsen J."/>
            <person name="Tandoi V."/>
            <person name="James Seviour R."/>
            <person name="Nielsen P.H."/>
        </authorList>
    </citation>
    <scope>NUCLEOTIDE SEQUENCE [LARGE SCALE GENOMIC DNA]</scope>
    <source>
        <strain evidence="1 2">RN1</strain>
    </source>
</reference>
<comment type="caution">
    <text evidence="1">The sequence shown here is derived from an EMBL/GenBank/DDBJ whole genome shotgun (WGS) entry which is preliminary data.</text>
</comment>
<accession>R4Z1E3</accession>
<gene>
    <name evidence="1" type="ORF">BN381_450040</name>
</gene>
<dbReference type="RefSeq" id="WP_012228994.1">
    <property type="nucleotide sequence ID" value="NZ_HG422565.1"/>
</dbReference>
<dbReference type="EMBL" id="CANL01000040">
    <property type="protein sequence ID" value="CCM64729.1"/>
    <property type="molecule type" value="Genomic_DNA"/>
</dbReference>
<dbReference type="STRING" id="1229780.BN381_450040"/>
<name>R4Z1E3_9ACTN</name>
<protein>
    <submittedName>
        <fullName evidence="1">Uncharacterized protein</fullName>
    </submittedName>
</protein>
<dbReference type="AlphaFoldDB" id="R4Z1E3"/>
<proteinExistence type="predicted"/>
<dbReference type="HOGENOM" id="CLU_2750260_0_0_11"/>
<organism evidence="1 2">
    <name type="scientific">Candidatus Neomicrothrix parvicella RN1</name>
    <dbReference type="NCBI Taxonomy" id="1229780"/>
    <lineage>
        <taxon>Bacteria</taxon>
        <taxon>Bacillati</taxon>
        <taxon>Actinomycetota</taxon>
        <taxon>Acidimicrobiia</taxon>
        <taxon>Acidimicrobiales</taxon>
        <taxon>Microthrixaceae</taxon>
        <taxon>Candidatus Neomicrothrix</taxon>
    </lineage>
</organism>
<dbReference type="Proteomes" id="UP000018291">
    <property type="component" value="Unassembled WGS sequence"/>
</dbReference>